<accession>A0A7C8BT42</accession>
<name>A0A7C8BT42_9ACTN</name>
<evidence type="ECO:0000313" key="8">
    <source>
        <dbReference type="EMBL" id="KAB1651552.1"/>
    </source>
</evidence>
<evidence type="ECO:0000256" key="2">
    <source>
        <dbReference type="ARBA" id="ARBA00022525"/>
    </source>
</evidence>
<dbReference type="PROSITE" id="PS51257">
    <property type="entry name" value="PROKAR_LIPOPROTEIN"/>
    <property type="match status" value="1"/>
</dbReference>
<feature type="domain" description="T-Q ester bond containing" evidence="7">
    <location>
        <begin position="1087"/>
        <end position="1205"/>
    </location>
</feature>
<evidence type="ECO:0000256" key="1">
    <source>
        <dbReference type="ARBA" id="ARBA00007257"/>
    </source>
</evidence>
<organism evidence="8 9">
    <name type="scientific">Adlercreutzia muris</name>
    <dbReference type="NCBI Taxonomy" id="1796610"/>
    <lineage>
        <taxon>Bacteria</taxon>
        <taxon>Bacillati</taxon>
        <taxon>Actinomycetota</taxon>
        <taxon>Coriobacteriia</taxon>
        <taxon>Eggerthellales</taxon>
        <taxon>Eggerthellaceae</taxon>
        <taxon>Adlercreutzia</taxon>
    </lineage>
</organism>
<dbReference type="Proteomes" id="UP000479639">
    <property type="component" value="Unassembled WGS sequence"/>
</dbReference>
<dbReference type="NCBIfam" id="NF033903">
    <property type="entry name" value="VaFE_rpt"/>
    <property type="match status" value="2"/>
</dbReference>
<evidence type="ECO:0000256" key="3">
    <source>
        <dbReference type="ARBA" id="ARBA00022729"/>
    </source>
</evidence>
<feature type="domain" description="T-Q ester bond containing" evidence="7">
    <location>
        <begin position="959"/>
        <end position="1082"/>
    </location>
</feature>
<dbReference type="InterPro" id="IPR013783">
    <property type="entry name" value="Ig-like_fold"/>
</dbReference>
<dbReference type="InterPro" id="IPR041100">
    <property type="entry name" value="TQ"/>
</dbReference>
<dbReference type="PANTHER" id="PTHR36108:SF13">
    <property type="entry name" value="COLOSSIN-B-RELATED"/>
    <property type="match status" value="1"/>
</dbReference>
<dbReference type="GO" id="GO:0005975">
    <property type="term" value="P:carbohydrate metabolic process"/>
    <property type="evidence" value="ECO:0007669"/>
    <property type="project" value="UniProtKB-ARBA"/>
</dbReference>
<dbReference type="EMBL" id="WAJS01000001">
    <property type="protein sequence ID" value="KAB1651552.1"/>
    <property type="molecule type" value="Genomic_DNA"/>
</dbReference>
<keyword evidence="9" id="KW-1185">Reference proteome</keyword>
<evidence type="ECO:0000256" key="5">
    <source>
        <dbReference type="SAM" id="Phobius"/>
    </source>
</evidence>
<feature type="compositionally biased region" description="Low complexity" evidence="4">
    <location>
        <begin position="1228"/>
        <end position="1237"/>
    </location>
</feature>
<feature type="transmembrane region" description="Helical" evidence="5">
    <location>
        <begin position="1248"/>
        <end position="1269"/>
    </location>
</feature>
<keyword evidence="3" id="KW-0732">Signal</keyword>
<comment type="caution">
    <text evidence="8">The sequence shown here is derived from an EMBL/GenBank/DDBJ whole genome shotgun (WGS) entry which is preliminary data.</text>
</comment>
<reference evidence="8 9" key="1">
    <citation type="submission" date="2019-09" db="EMBL/GenBank/DDBJ databases">
        <title>Whole genome shotgun sequencing (WGS) of Ellagibacter isourolithinifaciens DSM 104140(T) and Adlercreutzia muris DSM 29508(T).</title>
        <authorList>
            <person name="Stoll D.A."/>
            <person name="Danylec N."/>
            <person name="Huch M."/>
        </authorList>
    </citation>
    <scope>NUCLEOTIDE SEQUENCE [LARGE SCALE GENOMIC DNA]</scope>
    <source>
        <strain evidence="8 9">DSM 29508</strain>
    </source>
</reference>
<comment type="similarity">
    <text evidence="1">Belongs to the serine-aspartate repeat-containing protein (SDr) family.</text>
</comment>
<keyword evidence="5" id="KW-0812">Transmembrane</keyword>
<protein>
    <submittedName>
        <fullName evidence="8">VaFE repeat-containing surface-anchored protein</fullName>
    </submittedName>
</protein>
<feature type="domain" description="SpaA-like prealbumin fold" evidence="6">
    <location>
        <begin position="558"/>
        <end position="636"/>
    </location>
</feature>
<keyword evidence="2" id="KW-0964">Secreted</keyword>
<feature type="region of interest" description="Disordered" evidence="4">
    <location>
        <begin position="846"/>
        <end position="868"/>
    </location>
</feature>
<proteinExistence type="inferred from homology"/>
<keyword evidence="5" id="KW-1133">Transmembrane helix</keyword>
<sequence length="1274" mass="138280">MDPTRPDLARPAPGRTQKIISAIMAFLLMACIMPFTTPATVVAQADEQSTVPVMLHFKDEAGETIDYAGYEAPYLRDGDDLVVTVNDDPATLHYGDNLSFEVYENYAAFNYEQRDITAECSYDAETGTVRLPAVYEEGRDSLGIVFWLSPAHPAYERYVLADLDTDDVTITYDDQEITFSSDIPDLVRAATGAAEAGESARAFPGQAEKRYQLNPHTRLENFTDQQIEKQKAYGFPPEKVGSYGFGVLFSASQVWENSKPNSTNFNDWFLDVNDSSFDAAVDLYLWDTVAARNGSAAQFATAQTGSHYYDRYVTTGRDFFDAGISSGTAPTNRAMAHGTCGSSNVNNGYGAVTTNPAGDNYIVFKGTYTGPQTQYQGWYKFYYKFDAMSAATGNEFQDVVGYLLAAPVTTGKAQLTKVSTEPAISDANGNYSLEHGVFAAFDGQSSAEAASRQAQNGAWGTWEEARAWADQNASFTFVTDSDGASNVVEDIEAGTYYVAELFAPPGFRLAPSVKALAVEAASDAEAISSLVFEDVPQQGSIDLLKQSNYPELTGNNPGYTLAGATYGIYRDEACTQLARELRTDLTAEGEGYARADGLPIGSYWVRETKRPLQGFALDTRIYPVIVTDGAVTRVNTTAVTDKAKLNPLSIFIQKRDAQSKENFAQGAATLGDAHFRIDYHDVKGGTASSIAPLTPRASWVVRTNDEGAFVLKDAESSFTHMDKNGQETQLPYKVSGSDFYKLSDGTIAMPIGTYAIQEVKAPEGYRLDPTVRVRHITDADHDGEIIETYDAEENGDLVTDQVVRSDLRFMKRAEGAAKLAGIPFKLTSKTTGEWHIIVTDKNGLASTESTAAHPHDQRTNSNDEQFRAPDGSFRMPLTLDVDALDPTAGTWFGLRADGTAIDPDNEHGALPFDTYELEELRCPANELFQMIHDEIVVDESDQDLAIDLGTLNNTAAGRPSIRTSAYDGISNDLCDREISADTDVSIVDRVTYSGLKPGEPYELQAVLMDKSTGEPFLADDAEVATSATFTPNDYNGYQNIELHFDASGIEESTELVVFETLLKNGSEVAAHHDIDDRKQTITANPITIATSARDSVSGTHEGEPAEEVTIVDAVSYQGLTPGFEYRLVALLMDKQSGEPFAVGDEIITAEKTFVPEHSDGIVEVEITIPGTDLDGASLVVFESLYHGDAEVALHADLEDEGQTVTYGYPDLPLPPTGGTEEPEPQEPEPSQAASPAPGRLAQTGDNNLIPIGIAALAACFGGALAWHSFRNRHK</sequence>
<dbReference type="InterPro" id="IPR041033">
    <property type="entry name" value="SpaA_PFL_dom_1"/>
</dbReference>
<gene>
    <name evidence="8" type="ORF">F8D48_00530</name>
</gene>
<evidence type="ECO:0000256" key="4">
    <source>
        <dbReference type="SAM" id="MobiDB-lite"/>
    </source>
</evidence>
<dbReference type="Gene3D" id="2.60.40.10">
    <property type="entry name" value="Immunoglobulins"/>
    <property type="match status" value="3"/>
</dbReference>
<dbReference type="Pfam" id="PF18202">
    <property type="entry name" value="TQ"/>
    <property type="match status" value="2"/>
</dbReference>
<dbReference type="Gene3D" id="2.60.40.3930">
    <property type="match status" value="2"/>
</dbReference>
<dbReference type="AlphaFoldDB" id="A0A7C8BT42"/>
<dbReference type="Pfam" id="PF17802">
    <property type="entry name" value="SpaA"/>
    <property type="match status" value="1"/>
</dbReference>
<evidence type="ECO:0000259" key="6">
    <source>
        <dbReference type="Pfam" id="PF17802"/>
    </source>
</evidence>
<dbReference type="PANTHER" id="PTHR36108">
    <property type="entry name" value="COLOSSIN-B-RELATED"/>
    <property type="match status" value="1"/>
</dbReference>
<feature type="region of interest" description="Disordered" evidence="4">
    <location>
        <begin position="1203"/>
        <end position="1243"/>
    </location>
</feature>
<keyword evidence="5" id="KW-0472">Membrane</keyword>
<dbReference type="RefSeq" id="WP_151429521.1">
    <property type="nucleotide sequence ID" value="NZ_JANJZI010000004.1"/>
</dbReference>
<evidence type="ECO:0000259" key="7">
    <source>
        <dbReference type="Pfam" id="PF18202"/>
    </source>
</evidence>
<evidence type="ECO:0000313" key="9">
    <source>
        <dbReference type="Proteomes" id="UP000479639"/>
    </source>
</evidence>